<evidence type="ECO:0000313" key="3">
    <source>
        <dbReference type="RefSeq" id="XP_016690800.2"/>
    </source>
</evidence>
<dbReference type="GeneID" id="107908032"/>
<dbReference type="InterPro" id="IPR016197">
    <property type="entry name" value="Chromo-like_dom_sf"/>
</dbReference>
<reference evidence="3" key="2">
    <citation type="submission" date="2025-08" db="UniProtKB">
        <authorList>
            <consortium name="RefSeq"/>
        </authorList>
    </citation>
    <scope>IDENTIFICATION</scope>
</reference>
<dbReference type="Pfam" id="PF24626">
    <property type="entry name" value="SH3_Tf2-1"/>
    <property type="match status" value="1"/>
</dbReference>
<dbReference type="PANTHER" id="PTHR46148">
    <property type="entry name" value="CHROMO DOMAIN-CONTAINING PROTEIN"/>
    <property type="match status" value="1"/>
</dbReference>
<organism evidence="2 3">
    <name type="scientific">Gossypium hirsutum</name>
    <name type="common">Upland cotton</name>
    <name type="synonym">Gossypium mexicanum</name>
    <dbReference type="NCBI Taxonomy" id="3635"/>
    <lineage>
        <taxon>Eukaryota</taxon>
        <taxon>Viridiplantae</taxon>
        <taxon>Streptophyta</taxon>
        <taxon>Embryophyta</taxon>
        <taxon>Tracheophyta</taxon>
        <taxon>Spermatophyta</taxon>
        <taxon>Magnoliopsida</taxon>
        <taxon>eudicotyledons</taxon>
        <taxon>Gunneridae</taxon>
        <taxon>Pentapetalae</taxon>
        <taxon>rosids</taxon>
        <taxon>malvids</taxon>
        <taxon>Malvales</taxon>
        <taxon>Malvaceae</taxon>
        <taxon>Malvoideae</taxon>
        <taxon>Gossypium</taxon>
    </lineage>
</organism>
<dbReference type="Proteomes" id="UP000818029">
    <property type="component" value="Chromosome D02"/>
</dbReference>
<keyword evidence="2" id="KW-1185">Reference proteome</keyword>
<dbReference type="PaxDb" id="3635-A0A1U8JKI1"/>
<protein>
    <recommendedName>
        <fullName evidence="1">Tf2-1-like SH3-like domain-containing protein</fullName>
    </recommendedName>
</protein>
<evidence type="ECO:0000313" key="2">
    <source>
        <dbReference type="Proteomes" id="UP000818029"/>
    </source>
</evidence>
<proteinExistence type="predicted"/>
<name>A0A1U8JKI1_GOSHI</name>
<dbReference type="AlphaFoldDB" id="A0A1U8JKI1"/>
<gene>
    <name evidence="3" type="primary">LOC107908032</name>
</gene>
<sequence>MDIKYFVGDYVFLKVSPRKKVLRLGRKGKLSSRFVGPYRILKRVGSVTYQFELPPKLDHIHDVFHVSMLRRYRSDPSHIIFVEEIKVRPNLTFKEKPIQILDQNVKVFRRKSILFVKVLWRNHGTEEATWEPEDSIRQQYSHLLESGSKSLAGVFASELVKWFLSPRDEMAWHSPLRNDDLVEDCPTKVTVG</sequence>
<evidence type="ECO:0000259" key="1">
    <source>
        <dbReference type="Pfam" id="PF24626"/>
    </source>
</evidence>
<dbReference type="Gene3D" id="2.40.50.40">
    <property type="match status" value="1"/>
</dbReference>
<accession>A0A1U8JKI1</accession>
<dbReference type="InterPro" id="IPR056924">
    <property type="entry name" value="SH3_Tf2-1"/>
</dbReference>
<dbReference type="KEGG" id="ghi:107908032"/>
<dbReference type="SUPFAM" id="SSF54160">
    <property type="entry name" value="Chromo domain-like"/>
    <property type="match status" value="1"/>
</dbReference>
<dbReference type="RefSeq" id="XP_016690800.2">
    <property type="nucleotide sequence ID" value="XM_016835311.2"/>
</dbReference>
<reference evidence="2" key="1">
    <citation type="journal article" date="2020" name="Nat. Genet.">
        <title>Genomic diversifications of five Gossypium allopolyploid species and their impact on cotton improvement.</title>
        <authorList>
            <person name="Chen Z.J."/>
            <person name="Sreedasyam A."/>
            <person name="Ando A."/>
            <person name="Song Q."/>
            <person name="De Santiago L.M."/>
            <person name="Hulse-Kemp A.M."/>
            <person name="Ding M."/>
            <person name="Ye W."/>
            <person name="Kirkbride R.C."/>
            <person name="Jenkins J."/>
            <person name="Plott C."/>
            <person name="Lovell J."/>
            <person name="Lin Y.M."/>
            <person name="Vaughn R."/>
            <person name="Liu B."/>
            <person name="Simpson S."/>
            <person name="Scheffler B.E."/>
            <person name="Wen L."/>
            <person name="Saski C.A."/>
            <person name="Grover C.E."/>
            <person name="Hu G."/>
            <person name="Conover J.L."/>
            <person name="Carlson J.W."/>
            <person name="Shu S."/>
            <person name="Boston L.B."/>
            <person name="Williams M."/>
            <person name="Peterson D.G."/>
            <person name="McGee K."/>
            <person name="Jones D.C."/>
            <person name="Wendel J.F."/>
            <person name="Stelly D.M."/>
            <person name="Grimwood J."/>
            <person name="Schmutz J."/>
        </authorList>
    </citation>
    <scope>NUCLEOTIDE SEQUENCE [LARGE SCALE GENOMIC DNA]</scope>
    <source>
        <strain evidence="2">cv. TM-1</strain>
    </source>
</reference>
<feature type="domain" description="Tf2-1-like SH3-like" evidence="1">
    <location>
        <begin position="8"/>
        <end position="73"/>
    </location>
</feature>
<dbReference type="STRING" id="3635.A0A1U8JKI1"/>
<dbReference type="PANTHER" id="PTHR46148:SF44">
    <property type="entry name" value="GAG-POL POLYPROTEIN"/>
    <property type="match status" value="1"/>
</dbReference>